<evidence type="ECO:0000256" key="1">
    <source>
        <dbReference type="ARBA" id="ARBA00009798"/>
    </source>
</evidence>
<dbReference type="RefSeq" id="WP_062470437.1">
    <property type="nucleotide sequence ID" value="NZ_BBYN01000020.1"/>
</dbReference>
<dbReference type="InterPro" id="IPR007214">
    <property type="entry name" value="YbaK/aa-tRNA-synth-assoc-dom"/>
</dbReference>
<evidence type="ECO:0000259" key="5">
    <source>
        <dbReference type="Pfam" id="PF04073"/>
    </source>
</evidence>
<dbReference type="KEGG" id="jda:BW727_100716"/>
<dbReference type="PANTHER" id="PTHR30411:SF0">
    <property type="entry name" value="CYS-TRNA(PRO)_CYS-TRNA(CYS) DEACYLASE YBAK"/>
    <property type="match status" value="1"/>
</dbReference>
<dbReference type="GO" id="GO:0002161">
    <property type="term" value="F:aminoacyl-tRNA deacylase activity"/>
    <property type="evidence" value="ECO:0007669"/>
    <property type="project" value="InterPro"/>
</dbReference>
<gene>
    <name evidence="6" type="primary">ybaK</name>
    <name evidence="6" type="ORF">BW727_100716</name>
</gene>
<evidence type="ECO:0000256" key="4">
    <source>
        <dbReference type="PIRNR" id="PIRNR006181"/>
    </source>
</evidence>
<dbReference type="InterPro" id="IPR036754">
    <property type="entry name" value="YbaK/aa-tRNA-synt-asso_dom_sf"/>
</dbReference>
<dbReference type="EMBL" id="CP019728">
    <property type="protein sequence ID" value="AQS53109.1"/>
    <property type="molecule type" value="Genomic_DNA"/>
</dbReference>
<feature type="domain" description="YbaK/aminoacyl-tRNA synthetase-associated" evidence="5">
    <location>
        <begin position="38"/>
        <end position="148"/>
    </location>
</feature>
<sequence length="162" mass="17892">MSKGKTNKTNAIRKLDQKNIAYQIHHNPWTDEGPHAKKKIVSEEKRIFKTLVVKGNETGPIVVCLPASKEINLKTLAKVSDNKKVELLPLEELEKTTGYIRGGTSPIGMKKSYKTFIAREAEDLITIIVSAGKRGLQIELAPQDLLDLTKGTLADISSSINK</sequence>
<accession>A0A1S6INI6</accession>
<dbReference type="AlphaFoldDB" id="A0A1S6INI6"/>
<keyword evidence="2 4" id="KW-0648">Protein biosynthesis</keyword>
<dbReference type="Pfam" id="PF04073">
    <property type="entry name" value="tRNA_edit"/>
    <property type="match status" value="1"/>
</dbReference>
<proteinExistence type="inferred from homology"/>
<evidence type="ECO:0000256" key="2">
    <source>
        <dbReference type="ARBA" id="ARBA00022917"/>
    </source>
</evidence>
<dbReference type="OrthoDB" id="9809296at2"/>
<name>A0A1S6INI6_9LACT</name>
<evidence type="ECO:0000256" key="3">
    <source>
        <dbReference type="ARBA" id="ARBA00023239"/>
    </source>
</evidence>
<dbReference type="PIRSF" id="PIRSF006181">
    <property type="entry name" value="EbsC_YbaK"/>
    <property type="match status" value="1"/>
</dbReference>
<dbReference type="Proteomes" id="UP000188993">
    <property type="component" value="Chromosome"/>
</dbReference>
<dbReference type="Gene3D" id="3.90.960.10">
    <property type="entry name" value="YbaK/aminoacyl-tRNA synthetase-associated domain"/>
    <property type="match status" value="1"/>
</dbReference>
<dbReference type="GO" id="GO:0006412">
    <property type="term" value="P:translation"/>
    <property type="evidence" value="ECO:0007669"/>
    <property type="project" value="UniProtKB-KW"/>
</dbReference>
<dbReference type="STRING" id="708126.BW727_100716"/>
<reference evidence="6 7" key="1">
    <citation type="journal article" date="2014" name="Int. J. Syst. Evol. Microbiol.">
        <title>Jeotgalibaca dankookensis gen. nov., sp. nov., a member of the family Carnobacteriaceae, isolated from seujeot (Korean traditional food).</title>
        <authorList>
            <person name="Lee D.G."/>
            <person name="Trujillo M.E."/>
            <person name="Kang H."/>
            <person name="Ahn T.Y."/>
        </authorList>
    </citation>
    <scope>NUCLEOTIDE SEQUENCE [LARGE SCALE GENOMIC DNA]</scope>
    <source>
        <strain evidence="6 7">EX-07</strain>
    </source>
</reference>
<dbReference type="InterPro" id="IPR004369">
    <property type="entry name" value="Prolyl-tRNA_editing_YbaK/EbsC"/>
</dbReference>
<protein>
    <recommendedName>
        <fullName evidence="4">Cys-tRNA(Pro)/Cys-tRNA(Cys) deacylase</fullName>
        <ecNumber evidence="4">4.2.-.-</ecNumber>
    </recommendedName>
</protein>
<keyword evidence="7" id="KW-1185">Reference proteome</keyword>
<evidence type="ECO:0000313" key="7">
    <source>
        <dbReference type="Proteomes" id="UP000188993"/>
    </source>
</evidence>
<evidence type="ECO:0000313" key="6">
    <source>
        <dbReference type="EMBL" id="AQS53109.1"/>
    </source>
</evidence>
<keyword evidence="3 4" id="KW-0456">Lyase</keyword>
<dbReference type="EC" id="4.2.-.-" evidence="4"/>
<dbReference type="NCBIfam" id="TIGR00011">
    <property type="entry name" value="YbaK_EbsC"/>
    <property type="match status" value="1"/>
</dbReference>
<comment type="similarity">
    <text evidence="1 4">Belongs to the prolyl-tRNA editing family. YbaK/EbsC subfamily.</text>
</comment>
<dbReference type="CDD" id="cd00002">
    <property type="entry name" value="YbaK_deacylase"/>
    <property type="match status" value="1"/>
</dbReference>
<organism evidence="6 7">
    <name type="scientific">Jeotgalibaca dankookensis</name>
    <dbReference type="NCBI Taxonomy" id="708126"/>
    <lineage>
        <taxon>Bacteria</taxon>
        <taxon>Bacillati</taxon>
        <taxon>Bacillota</taxon>
        <taxon>Bacilli</taxon>
        <taxon>Lactobacillales</taxon>
        <taxon>Carnobacteriaceae</taxon>
        <taxon>Jeotgalibaca</taxon>
    </lineage>
</organism>
<dbReference type="GO" id="GO:0016829">
    <property type="term" value="F:lyase activity"/>
    <property type="evidence" value="ECO:0007669"/>
    <property type="project" value="UniProtKB-KW"/>
</dbReference>
<dbReference type="SUPFAM" id="SSF55826">
    <property type="entry name" value="YbaK/ProRS associated domain"/>
    <property type="match status" value="1"/>
</dbReference>
<dbReference type="PANTHER" id="PTHR30411">
    <property type="entry name" value="CYTOPLASMIC PROTEIN"/>
    <property type="match status" value="1"/>
</dbReference>